<reference evidence="1" key="1">
    <citation type="submission" date="2020-03" db="EMBL/GenBank/DDBJ databases">
        <title>The deep terrestrial virosphere.</title>
        <authorList>
            <person name="Holmfeldt K."/>
            <person name="Nilsson E."/>
            <person name="Simone D."/>
            <person name="Lopez-Fernandez M."/>
            <person name="Wu X."/>
            <person name="de Brujin I."/>
            <person name="Lundin D."/>
            <person name="Andersson A."/>
            <person name="Bertilsson S."/>
            <person name="Dopson M."/>
        </authorList>
    </citation>
    <scope>NUCLEOTIDE SEQUENCE</scope>
    <source>
        <strain evidence="1">MM415B02766</strain>
    </source>
</reference>
<gene>
    <name evidence="1" type="ORF">MM415B02766_0016</name>
</gene>
<proteinExistence type="predicted"/>
<dbReference type="AlphaFoldDB" id="A0A6M3L1K7"/>
<name>A0A6M3L1K7_9ZZZZ</name>
<sequence>MRLNWNNLTKDERATYMRLQMSPQGGYDRSGYLPRDCGECGACGQPMLGCGWCSSCYQEWKQLRDKLEKVE</sequence>
<organism evidence="1">
    <name type="scientific">viral metagenome</name>
    <dbReference type="NCBI Taxonomy" id="1070528"/>
    <lineage>
        <taxon>unclassified sequences</taxon>
        <taxon>metagenomes</taxon>
        <taxon>organismal metagenomes</taxon>
    </lineage>
</organism>
<protein>
    <submittedName>
        <fullName evidence="1">Uncharacterized protein</fullName>
    </submittedName>
</protein>
<accession>A0A6M3L1K7</accession>
<dbReference type="EMBL" id="MT142776">
    <property type="protein sequence ID" value="QJA88416.1"/>
    <property type="molecule type" value="Genomic_DNA"/>
</dbReference>
<evidence type="ECO:0000313" key="1">
    <source>
        <dbReference type="EMBL" id="QJA88416.1"/>
    </source>
</evidence>